<dbReference type="PANTHER" id="PTHR30149">
    <property type="entry name" value="HYDROGENASE PROTEIN ASSEMBLY PROTEIN HYPD"/>
    <property type="match status" value="1"/>
</dbReference>
<dbReference type="Proteomes" id="UP000070352">
    <property type="component" value="Unassembled WGS sequence"/>
</dbReference>
<dbReference type="GO" id="GO:0051604">
    <property type="term" value="P:protein maturation"/>
    <property type="evidence" value="ECO:0007669"/>
    <property type="project" value="TreeGrafter"/>
</dbReference>
<evidence type="ECO:0000313" key="4">
    <source>
        <dbReference type="EMBL" id="KXG44439.1"/>
    </source>
</evidence>
<dbReference type="Pfam" id="PF01924">
    <property type="entry name" value="HypD"/>
    <property type="match status" value="1"/>
</dbReference>
<name>A0A135L686_9BACI</name>
<evidence type="ECO:0000313" key="5">
    <source>
        <dbReference type="Proteomes" id="UP000070352"/>
    </source>
</evidence>
<dbReference type="PIRSF" id="PIRSF005622">
    <property type="entry name" value="Hydrgn_mat_hypD"/>
    <property type="match status" value="1"/>
</dbReference>
<gene>
    <name evidence="4" type="ORF">U473_10765</name>
</gene>
<evidence type="ECO:0000256" key="2">
    <source>
        <dbReference type="ARBA" id="ARBA00022723"/>
    </source>
</evidence>
<dbReference type="InterPro" id="IPR042243">
    <property type="entry name" value="HypD_1"/>
</dbReference>
<dbReference type="EMBL" id="LSKU01000001">
    <property type="protein sequence ID" value="KXG44439.1"/>
    <property type="molecule type" value="Genomic_DNA"/>
</dbReference>
<reference evidence="4 5" key="1">
    <citation type="submission" date="2016-02" db="EMBL/GenBank/DDBJ databases">
        <title>Draft Genome for Tepidibacillus decaturensis nov. sp. Strain Z9, an Anaerobic, Moderately Thermophilic and Heterotrophic Bacterium from Deep Subsurface of the Illinois Basin, USA.</title>
        <authorList>
            <person name="Dong Y."/>
            <person name="Chang J.Y."/>
            <person name="Sanford R."/>
            <person name="Fouke B.W."/>
        </authorList>
    </citation>
    <scope>NUCLEOTIDE SEQUENCE [LARGE SCALE GENOMIC DNA]</scope>
    <source>
        <strain evidence="4 5">Z9</strain>
    </source>
</reference>
<organism evidence="4 5">
    <name type="scientific">Tepidibacillus decaturensis</name>
    <dbReference type="NCBI Taxonomy" id="1413211"/>
    <lineage>
        <taxon>Bacteria</taxon>
        <taxon>Bacillati</taxon>
        <taxon>Bacillota</taxon>
        <taxon>Bacilli</taxon>
        <taxon>Bacillales</taxon>
        <taxon>Bacillaceae</taxon>
        <taxon>Tepidibacillus</taxon>
    </lineage>
</organism>
<proteinExistence type="inferred from homology"/>
<dbReference type="RefSeq" id="WP_068726178.1">
    <property type="nucleotide sequence ID" value="NZ_LSKU01000001.1"/>
</dbReference>
<evidence type="ECO:0000256" key="3">
    <source>
        <dbReference type="ARBA" id="ARBA00023004"/>
    </source>
</evidence>
<protein>
    <submittedName>
        <fullName evidence="4">Hydrogenase formation protein HypD</fullName>
    </submittedName>
</protein>
<keyword evidence="3" id="KW-0408">Iron</keyword>
<sequence>MLEILNESSNPELSRKLLAKVMNLANLYKDKYGRLPAIMEVCGSHTMALARTGIKKSLKDHVKLISGPGCPVCVTDQKSIDAMIQLAEGENRIICTFGDMIRVPGTKRSLMEAKTEGREIRVVYSPVDAVEIAKKHSDKEVVFLGIGFETTIPVLTVALKMADDEGITNFSMWLTTKLVEPIIRHLLESEVVKIDGFLLPGHVSIVLGKNSYQYLVDEYQMPGVISGFESVEMLSSIYKLLQLLLQEKAEIINDHRSIVTDKGNQVAQKLMETYLTLSDEAWRGIGIIKNSGLDLREEYAHLNAKKRFNMTVGEPRKTACRCGEIIRGIITPEECSLFNKACTPLHPIGPCMVSSEGTCAAHYQYMREE</sequence>
<dbReference type="Gene3D" id="6.10.20.100">
    <property type="match status" value="1"/>
</dbReference>
<comment type="caution">
    <text evidence="4">The sequence shown here is derived from an EMBL/GenBank/DDBJ whole genome shotgun (WGS) entry which is preliminary data.</text>
</comment>
<dbReference type="GO" id="GO:0070025">
    <property type="term" value="F:carbon monoxide binding"/>
    <property type="evidence" value="ECO:0007669"/>
    <property type="project" value="TreeGrafter"/>
</dbReference>
<dbReference type="GO" id="GO:0005506">
    <property type="term" value="F:iron ion binding"/>
    <property type="evidence" value="ECO:0007669"/>
    <property type="project" value="TreeGrafter"/>
</dbReference>
<dbReference type="PANTHER" id="PTHR30149:SF0">
    <property type="entry name" value="HYDROGENASE MATURATION FACTOR HYPD"/>
    <property type="match status" value="1"/>
</dbReference>
<dbReference type="GO" id="GO:0051539">
    <property type="term" value="F:4 iron, 4 sulfur cluster binding"/>
    <property type="evidence" value="ECO:0007669"/>
    <property type="project" value="TreeGrafter"/>
</dbReference>
<dbReference type="InterPro" id="IPR042244">
    <property type="entry name" value="HypD_2_sf"/>
</dbReference>
<dbReference type="NCBIfam" id="TIGR00075">
    <property type="entry name" value="hypD"/>
    <property type="match status" value="1"/>
</dbReference>
<evidence type="ECO:0000256" key="1">
    <source>
        <dbReference type="ARBA" id="ARBA00007888"/>
    </source>
</evidence>
<keyword evidence="2" id="KW-0479">Metal-binding</keyword>
<dbReference type="Gene3D" id="3.40.50.11740">
    <property type="entry name" value="HypD, alpha/beta domain 2"/>
    <property type="match status" value="2"/>
</dbReference>
<dbReference type="InterPro" id="IPR002780">
    <property type="entry name" value="Hyd_form_HypD"/>
</dbReference>
<keyword evidence="5" id="KW-1185">Reference proteome</keyword>
<dbReference type="STRING" id="1413211.U473_10765"/>
<dbReference type="OrthoDB" id="9770424at2"/>
<accession>A0A135L686</accession>
<dbReference type="AlphaFoldDB" id="A0A135L686"/>
<comment type="similarity">
    <text evidence="1">Belongs to the HypD family.</text>
</comment>